<dbReference type="AlphaFoldDB" id="A0A9X5IQY7"/>
<keyword evidence="1" id="KW-1133">Transmembrane helix</keyword>
<evidence type="ECO:0000313" key="2">
    <source>
        <dbReference type="EMBL" id="NKX92133.1"/>
    </source>
</evidence>
<reference evidence="2 3" key="1">
    <citation type="submission" date="2020-04" db="EMBL/GenBank/DDBJ databases">
        <title>MicrobeNet Type strains.</title>
        <authorList>
            <person name="Nicholson A.C."/>
        </authorList>
    </citation>
    <scope>NUCLEOTIDE SEQUENCE [LARGE SCALE GENOMIC DNA]</scope>
    <source>
        <strain evidence="2 3">ATCC BAA-789</strain>
    </source>
</reference>
<dbReference type="RefSeq" id="WP_168446211.1">
    <property type="nucleotide sequence ID" value="NZ_JAAXOW010000001.1"/>
</dbReference>
<sequence>MDIVYKVMLVLHLLSWAFILGSLVANLKDAKIAKGALHAALTALVTGVLMVGLKEMNDGSVNQVKIGIKLLVTIVITVMTVLGEKKPERVTKGYIGGILALVVLNVSLAIGWGNTHTA</sequence>
<name>A0A9X5IQY7_9MICO</name>
<protein>
    <submittedName>
        <fullName evidence="2">Uncharacterized protein</fullName>
    </submittedName>
</protein>
<feature type="transmembrane region" description="Helical" evidence="1">
    <location>
        <begin position="6"/>
        <end position="24"/>
    </location>
</feature>
<evidence type="ECO:0000256" key="1">
    <source>
        <dbReference type="SAM" id="Phobius"/>
    </source>
</evidence>
<evidence type="ECO:0000313" key="3">
    <source>
        <dbReference type="Proteomes" id="UP000774283"/>
    </source>
</evidence>
<dbReference type="Proteomes" id="UP000774283">
    <property type="component" value="Unassembled WGS sequence"/>
</dbReference>
<proteinExistence type="predicted"/>
<dbReference type="EMBL" id="JAAXOW010000001">
    <property type="protein sequence ID" value="NKX92133.1"/>
    <property type="molecule type" value="Genomic_DNA"/>
</dbReference>
<accession>A0A9X5IQY7</accession>
<keyword evidence="3" id="KW-1185">Reference proteome</keyword>
<feature type="transmembrane region" description="Helical" evidence="1">
    <location>
        <begin position="66"/>
        <end position="82"/>
    </location>
</feature>
<gene>
    <name evidence="2" type="ORF">HF995_02405</name>
</gene>
<keyword evidence="1" id="KW-0472">Membrane</keyword>
<feature type="transmembrane region" description="Helical" evidence="1">
    <location>
        <begin position="36"/>
        <end position="54"/>
    </location>
</feature>
<comment type="caution">
    <text evidence="2">The sequence shown here is derived from an EMBL/GenBank/DDBJ whole genome shotgun (WGS) entry which is preliminary data.</text>
</comment>
<organism evidence="2 3">
    <name type="scientific">Sanguibacter hominis ATCC BAA-789</name>
    <dbReference type="NCBI Taxonomy" id="1312740"/>
    <lineage>
        <taxon>Bacteria</taxon>
        <taxon>Bacillati</taxon>
        <taxon>Actinomycetota</taxon>
        <taxon>Actinomycetes</taxon>
        <taxon>Micrococcales</taxon>
        <taxon>Sanguibacteraceae</taxon>
        <taxon>Sanguibacter</taxon>
    </lineage>
</organism>
<keyword evidence="1" id="KW-0812">Transmembrane</keyword>
<feature type="transmembrane region" description="Helical" evidence="1">
    <location>
        <begin position="94"/>
        <end position="113"/>
    </location>
</feature>